<organism evidence="1 2">
    <name type="scientific">Lobosporangium transversale</name>
    <dbReference type="NCBI Taxonomy" id="64571"/>
    <lineage>
        <taxon>Eukaryota</taxon>
        <taxon>Fungi</taxon>
        <taxon>Fungi incertae sedis</taxon>
        <taxon>Mucoromycota</taxon>
        <taxon>Mortierellomycotina</taxon>
        <taxon>Mortierellomycetes</taxon>
        <taxon>Mortierellales</taxon>
        <taxon>Mortierellaceae</taxon>
        <taxon>Lobosporangium</taxon>
    </lineage>
</organism>
<reference evidence="1 2" key="1">
    <citation type="submission" date="2016-07" db="EMBL/GenBank/DDBJ databases">
        <title>Pervasive Adenine N6-methylation of Active Genes in Fungi.</title>
        <authorList>
            <consortium name="DOE Joint Genome Institute"/>
            <person name="Mondo S.J."/>
            <person name="Dannebaum R.O."/>
            <person name="Kuo R.C."/>
            <person name="Labutti K."/>
            <person name="Haridas S."/>
            <person name="Kuo A."/>
            <person name="Salamov A."/>
            <person name="Ahrendt S.R."/>
            <person name="Lipzen A."/>
            <person name="Sullivan W."/>
            <person name="Andreopoulos W.B."/>
            <person name="Clum A."/>
            <person name="Lindquist E."/>
            <person name="Daum C."/>
            <person name="Ramamoorthy G.K."/>
            <person name="Gryganskyi A."/>
            <person name="Culley D."/>
            <person name="Magnuson J.K."/>
            <person name="James T.Y."/>
            <person name="O'Malley M.A."/>
            <person name="Stajich J.E."/>
            <person name="Spatafora J.W."/>
            <person name="Visel A."/>
            <person name="Grigoriev I.V."/>
        </authorList>
    </citation>
    <scope>NUCLEOTIDE SEQUENCE [LARGE SCALE GENOMIC DNA]</scope>
    <source>
        <strain evidence="1 2">NRRL 3116</strain>
    </source>
</reference>
<dbReference type="AlphaFoldDB" id="A0A1Y2H326"/>
<gene>
    <name evidence="1" type="ORF">BCR41DRAFT_391581</name>
</gene>
<sequence length="150" mass="16555">MESNTIQVSELLYLVAQYLPPILLPTSINISLSPSSSLSGFKELTTKTSFRPPIPPLKTNYLKVSSDYYQDSKISPPRNLLTIIRHCPYLTELVLVVDKLLTAQHLKPLEQNSLSIDSDSNSNSQGKNKNATAVKVAQLAKLLANCLQTD</sequence>
<dbReference type="EMBL" id="MCFF01000002">
    <property type="protein sequence ID" value="ORZ28113.1"/>
    <property type="molecule type" value="Genomic_DNA"/>
</dbReference>
<protein>
    <submittedName>
        <fullName evidence="1">Uncharacterized protein</fullName>
    </submittedName>
</protein>
<dbReference type="Proteomes" id="UP000193648">
    <property type="component" value="Unassembled WGS sequence"/>
</dbReference>
<evidence type="ECO:0000313" key="1">
    <source>
        <dbReference type="EMBL" id="ORZ28113.1"/>
    </source>
</evidence>
<comment type="caution">
    <text evidence="1">The sequence shown here is derived from an EMBL/GenBank/DDBJ whole genome shotgun (WGS) entry which is preliminary data.</text>
</comment>
<evidence type="ECO:0000313" key="2">
    <source>
        <dbReference type="Proteomes" id="UP000193648"/>
    </source>
</evidence>
<accession>A0A1Y2H326</accession>
<proteinExistence type="predicted"/>
<dbReference type="RefSeq" id="XP_021885798.1">
    <property type="nucleotide sequence ID" value="XM_022028370.1"/>
</dbReference>
<keyword evidence="2" id="KW-1185">Reference proteome</keyword>
<dbReference type="GeneID" id="33570213"/>
<name>A0A1Y2H326_9FUNG</name>
<dbReference type="InParanoid" id="A0A1Y2H326"/>